<dbReference type="EMBL" id="BAAAEO010000006">
    <property type="protein sequence ID" value="GAA0564571.1"/>
    <property type="molecule type" value="Genomic_DNA"/>
</dbReference>
<dbReference type="InterPro" id="IPR011611">
    <property type="entry name" value="PfkB_dom"/>
</dbReference>
<dbReference type="InterPro" id="IPR029056">
    <property type="entry name" value="Ribokinase-like"/>
</dbReference>
<proteinExistence type="inferred from homology"/>
<sequence length="310" mass="34194">MTKIFFLGECMVELRELDDATMGQSFAGDVYNSAVYMKRCYPKLAVAMITAIGRDRLSEKMLSRFNSEDLDTQFVFQHPSKVSGMYFIETDSAGERRFTYWRNDSAAKKVVQFLNDDVVEQLTSADMLFFSGIPLAIIEQDSRVAFWQKLEHLKLAGVKLVFDPNYRAQLWANKADAIEQFNKAFQISDIALPGIEDLNVLYGISSAAEAIDFFQQYQLEELVIKDGPKSVVTLTGTDLQSHKIIPVTNVVDTTSAGDAFNGVYLGARLSGRTVSEAVQLGAKAAGTVIQHPGAIAPLAAFKQAMSEAGL</sequence>
<protein>
    <submittedName>
        <fullName evidence="5">Sugar kinase</fullName>
    </submittedName>
</protein>
<dbReference type="PANTHER" id="PTHR43085">
    <property type="entry name" value="HEXOKINASE FAMILY MEMBER"/>
    <property type="match status" value="1"/>
</dbReference>
<evidence type="ECO:0000259" key="4">
    <source>
        <dbReference type="Pfam" id="PF00294"/>
    </source>
</evidence>
<dbReference type="Gene3D" id="3.40.1190.20">
    <property type="match status" value="1"/>
</dbReference>
<evidence type="ECO:0000313" key="5">
    <source>
        <dbReference type="EMBL" id="GAA0564571.1"/>
    </source>
</evidence>
<keyword evidence="2" id="KW-0808">Transferase</keyword>
<dbReference type="PANTHER" id="PTHR43085:SF15">
    <property type="entry name" value="2-DEHYDRO-3-DEOXYGLUCONOKINASE"/>
    <property type="match status" value="1"/>
</dbReference>
<organism evidence="5 6">
    <name type="scientific">Rheinheimera aquimaris</name>
    <dbReference type="NCBI Taxonomy" id="412437"/>
    <lineage>
        <taxon>Bacteria</taxon>
        <taxon>Pseudomonadati</taxon>
        <taxon>Pseudomonadota</taxon>
        <taxon>Gammaproteobacteria</taxon>
        <taxon>Chromatiales</taxon>
        <taxon>Chromatiaceae</taxon>
        <taxon>Rheinheimera</taxon>
    </lineage>
</organism>
<keyword evidence="6" id="KW-1185">Reference proteome</keyword>
<comment type="similarity">
    <text evidence="1">Belongs to the carbohydrate kinase PfkB family.</text>
</comment>
<evidence type="ECO:0000256" key="3">
    <source>
        <dbReference type="ARBA" id="ARBA00022777"/>
    </source>
</evidence>
<dbReference type="Pfam" id="PF00294">
    <property type="entry name" value="PfkB"/>
    <property type="match status" value="1"/>
</dbReference>
<keyword evidence="3 5" id="KW-0418">Kinase</keyword>
<comment type="caution">
    <text evidence="5">The sequence shown here is derived from an EMBL/GenBank/DDBJ whole genome shotgun (WGS) entry which is preliminary data.</text>
</comment>
<dbReference type="GO" id="GO:0016301">
    <property type="term" value="F:kinase activity"/>
    <property type="evidence" value="ECO:0007669"/>
    <property type="project" value="UniProtKB-KW"/>
</dbReference>
<dbReference type="InterPro" id="IPR050306">
    <property type="entry name" value="PfkB_Carbo_kinase"/>
</dbReference>
<evidence type="ECO:0000313" key="6">
    <source>
        <dbReference type="Proteomes" id="UP001501169"/>
    </source>
</evidence>
<evidence type="ECO:0000256" key="1">
    <source>
        <dbReference type="ARBA" id="ARBA00010688"/>
    </source>
</evidence>
<dbReference type="CDD" id="cd01166">
    <property type="entry name" value="KdgK"/>
    <property type="match status" value="1"/>
</dbReference>
<name>A0ABN1EDU7_9GAMM</name>
<dbReference type="RefSeq" id="WP_226767996.1">
    <property type="nucleotide sequence ID" value="NZ_BAAAEO010000006.1"/>
</dbReference>
<gene>
    <name evidence="5" type="ORF">GCM10009098_35910</name>
</gene>
<evidence type="ECO:0000256" key="2">
    <source>
        <dbReference type="ARBA" id="ARBA00022679"/>
    </source>
</evidence>
<dbReference type="Proteomes" id="UP001501169">
    <property type="component" value="Unassembled WGS sequence"/>
</dbReference>
<reference evidence="5 6" key="1">
    <citation type="journal article" date="2019" name="Int. J. Syst. Evol. Microbiol.">
        <title>The Global Catalogue of Microorganisms (GCM) 10K type strain sequencing project: providing services to taxonomists for standard genome sequencing and annotation.</title>
        <authorList>
            <consortium name="The Broad Institute Genomics Platform"/>
            <consortium name="The Broad Institute Genome Sequencing Center for Infectious Disease"/>
            <person name="Wu L."/>
            <person name="Ma J."/>
        </authorList>
    </citation>
    <scope>NUCLEOTIDE SEQUENCE [LARGE SCALE GENOMIC DNA]</scope>
    <source>
        <strain evidence="5 6">JCM 14331</strain>
    </source>
</reference>
<feature type="domain" description="Carbohydrate kinase PfkB" evidence="4">
    <location>
        <begin position="1"/>
        <end position="298"/>
    </location>
</feature>
<dbReference type="SUPFAM" id="SSF53613">
    <property type="entry name" value="Ribokinase-like"/>
    <property type="match status" value="1"/>
</dbReference>
<accession>A0ABN1EDU7</accession>